<feature type="compositionally biased region" description="Acidic residues" evidence="1">
    <location>
        <begin position="52"/>
        <end position="64"/>
    </location>
</feature>
<dbReference type="EMBL" id="CABFNP030001307">
    <property type="protein sequence ID" value="CAI6099096.1"/>
    <property type="molecule type" value="Genomic_DNA"/>
</dbReference>
<sequence length="101" mass="10653">MVTWTPPAGGGSERTIQAKRLNAISHPEPSFQPPSTSALCDQLAHEPIYIPSDDESASDADEEASCGGSRDIDDTRSDDTLPSINTIIASIKKSSAKTPPT</sequence>
<evidence type="ECO:0000313" key="2">
    <source>
        <dbReference type="EMBL" id="CAI6099096.1"/>
    </source>
</evidence>
<evidence type="ECO:0000256" key="1">
    <source>
        <dbReference type="SAM" id="MobiDB-lite"/>
    </source>
</evidence>
<name>A0AA35QBQ7_9HYPO</name>
<reference evidence="2" key="1">
    <citation type="submission" date="2023-01" db="EMBL/GenBank/DDBJ databases">
        <authorList>
            <person name="Piombo E."/>
        </authorList>
    </citation>
    <scope>NUCLEOTIDE SEQUENCE</scope>
</reference>
<protein>
    <submittedName>
        <fullName evidence="2">Uncharacterized protein</fullName>
    </submittedName>
</protein>
<dbReference type="Proteomes" id="UP001160390">
    <property type="component" value="Unassembled WGS sequence"/>
</dbReference>
<gene>
    <name evidence="2" type="ORF">CCHLO57077_00014423</name>
</gene>
<feature type="compositionally biased region" description="Basic and acidic residues" evidence="1">
    <location>
        <begin position="70"/>
        <end position="79"/>
    </location>
</feature>
<organism evidence="2 3">
    <name type="scientific">Clonostachys chloroleuca</name>
    <dbReference type="NCBI Taxonomy" id="1926264"/>
    <lineage>
        <taxon>Eukaryota</taxon>
        <taxon>Fungi</taxon>
        <taxon>Dikarya</taxon>
        <taxon>Ascomycota</taxon>
        <taxon>Pezizomycotina</taxon>
        <taxon>Sordariomycetes</taxon>
        <taxon>Hypocreomycetidae</taxon>
        <taxon>Hypocreales</taxon>
        <taxon>Bionectriaceae</taxon>
        <taxon>Clonostachys</taxon>
    </lineage>
</organism>
<proteinExistence type="predicted"/>
<evidence type="ECO:0000313" key="3">
    <source>
        <dbReference type="Proteomes" id="UP001160390"/>
    </source>
</evidence>
<dbReference type="AlphaFoldDB" id="A0AA35QBQ7"/>
<keyword evidence="3" id="KW-1185">Reference proteome</keyword>
<feature type="non-terminal residue" evidence="2">
    <location>
        <position position="101"/>
    </location>
</feature>
<feature type="region of interest" description="Disordered" evidence="1">
    <location>
        <begin position="49"/>
        <end position="84"/>
    </location>
</feature>
<accession>A0AA35QBQ7</accession>
<comment type="caution">
    <text evidence="2">The sequence shown here is derived from an EMBL/GenBank/DDBJ whole genome shotgun (WGS) entry which is preliminary data.</text>
</comment>